<accession>N1ZZ08</accession>
<feature type="transmembrane region" description="Helical" evidence="1">
    <location>
        <begin position="20"/>
        <end position="43"/>
    </location>
</feature>
<comment type="caution">
    <text evidence="3">The sequence shown here is derived from an EMBL/GenBank/DDBJ whole genome shotgun (WGS) entry which is preliminary data.</text>
</comment>
<reference evidence="2 5" key="2">
    <citation type="submission" date="2019-07" db="EMBL/GenBank/DDBJ databases">
        <title>Draft genome sequences of 15 bacterial species constituting the stable defined intestinal microbiota of the GM15 gnotobiotic mouse model.</title>
        <authorList>
            <person name="Elie C."/>
            <person name="Mathieu A."/>
            <person name="Saliou A."/>
            <person name="Darnaud M."/>
            <person name="Leulier F."/>
            <person name="Tamellini A."/>
        </authorList>
    </citation>
    <scope>NUCLEOTIDE SEQUENCE [LARGE SCALE GENOMIC DNA]</scope>
    <source>
        <strain evidence="5">ASF 502</strain>
        <strain evidence="2">MD300</strain>
    </source>
</reference>
<dbReference type="AlphaFoldDB" id="N1ZZ08"/>
<feature type="transmembrane region" description="Helical" evidence="1">
    <location>
        <begin position="112"/>
        <end position="132"/>
    </location>
</feature>
<dbReference type="InterPro" id="IPR010390">
    <property type="entry name" value="ABC-2_transporter-like"/>
</dbReference>
<dbReference type="RefSeq" id="WP_004071439.1">
    <property type="nucleotide sequence ID" value="NZ_RHJS01000002.1"/>
</dbReference>
<dbReference type="PANTHER" id="PTHR36832:SF1">
    <property type="entry name" value="SLR1174 PROTEIN"/>
    <property type="match status" value="1"/>
</dbReference>
<keyword evidence="1" id="KW-0812">Transmembrane</keyword>
<feature type="transmembrane region" description="Helical" evidence="1">
    <location>
        <begin position="138"/>
        <end position="166"/>
    </location>
</feature>
<dbReference type="eggNOG" id="COG4587">
    <property type="taxonomic scope" value="Bacteria"/>
</dbReference>
<organism evidence="3 4">
    <name type="scientific">Schaedlerella arabinosiphila</name>
    <dbReference type="NCBI Taxonomy" id="2044587"/>
    <lineage>
        <taxon>Bacteria</taxon>
        <taxon>Bacillati</taxon>
        <taxon>Bacillota</taxon>
        <taxon>Clostridia</taxon>
        <taxon>Lachnospirales</taxon>
        <taxon>Lachnospiraceae</taxon>
        <taxon>Schaedlerella</taxon>
    </lineage>
</organism>
<dbReference type="Proteomes" id="UP000474104">
    <property type="component" value="Unassembled WGS sequence"/>
</dbReference>
<protein>
    <recommendedName>
        <fullName evidence="6">ABC transporter permease</fullName>
    </recommendedName>
</protein>
<gene>
    <name evidence="3" type="ORF">EBB54_22725</name>
    <name evidence="2" type="ORF">FMM80_07400</name>
</gene>
<keyword evidence="1" id="KW-1133">Transmembrane helix</keyword>
<proteinExistence type="predicted"/>
<evidence type="ECO:0000313" key="3">
    <source>
        <dbReference type="EMBL" id="RRK33859.1"/>
    </source>
</evidence>
<dbReference type="Pfam" id="PF06182">
    <property type="entry name" value="ABC2_membrane_6"/>
    <property type="match status" value="1"/>
</dbReference>
<evidence type="ECO:0000313" key="2">
    <source>
        <dbReference type="EMBL" id="NDO68521.1"/>
    </source>
</evidence>
<dbReference type="PANTHER" id="PTHR36832">
    <property type="entry name" value="SLR1174 PROTEIN-RELATED"/>
    <property type="match status" value="1"/>
</dbReference>
<keyword evidence="1" id="KW-0472">Membrane</keyword>
<dbReference type="EMBL" id="RHJS01000002">
    <property type="protein sequence ID" value="RRK33859.1"/>
    <property type="molecule type" value="Genomic_DNA"/>
</dbReference>
<feature type="transmembrane region" description="Helical" evidence="1">
    <location>
        <begin position="202"/>
        <end position="222"/>
    </location>
</feature>
<dbReference type="Proteomes" id="UP000274920">
    <property type="component" value="Unassembled WGS sequence"/>
</dbReference>
<dbReference type="OrthoDB" id="8582979at2"/>
<accession>A0A3R8JS60</accession>
<evidence type="ECO:0000256" key="1">
    <source>
        <dbReference type="SAM" id="Phobius"/>
    </source>
</evidence>
<dbReference type="EMBL" id="VIRB01000048">
    <property type="protein sequence ID" value="NDO68521.1"/>
    <property type="molecule type" value="Genomic_DNA"/>
</dbReference>
<name>N1ZZ08_9FIRM</name>
<keyword evidence="4" id="KW-1185">Reference proteome</keyword>
<evidence type="ECO:0008006" key="6">
    <source>
        <dbReference type="Google" id="ProtNLM"/>
    </source>
</evidence>
<dbReference type="STRING" id="2044587.C824_04959"/>
<feature type="transmembrane region" description="Helical" evidence="1">
    <location>
        <begin position="229"/>
        <end position="247"/>
    </location>
</feature>
<evidence type="ECO:0000313" key="4">
    <source>
        <dbReference type="Proteomes" id="UP000274920"/>
    </source>
</evidence>
<reference evidence="3" key="1">
    <citation type="submission" date="2018-10" db="EMBL/GenBank/DDBJ databases">
        <title>Schaedlerella arabinophila gen. nov. sp. nov., isolated from the mouse intestinal tract and comparative analysis with the genome of the closely related altered Schaedler flora strain ASF502.</title>
        <authorList>
            <person name="Miyake S."/>
            <person name="Soh M."/>
            <person name="Seedorf H."/>
        </authorList>
    </citation>
    <scope>NUCLEOTIDE SEQUENCE [LARGE SCALE GENOMIC DNA]</scope>
    <source>
        <strain evidence="3">DSM 106076</strain>
    </source>
</reference>
<evidence type="ECO:0000313" key="5">
    <source>
        <dbReference type="Proteomes" id="UP000474104"/>
    </source>
</evidence>
<dbReference type="HOGENOM" id="CLU_084465_0_0_9"/>
<sequence>MKAYLFVAKVRIQSALAYRFNVISTISIQCLLMFAMACFWKAAYGGTGNVSGVGEREMLTYTTISVIMGNLLTMGVEGRIESSVRSGSVALDMLKPVNIYGIYLAEDLGDMAVAFFQTAVPLFLIGSALFGLPAPASSVHVILFLVSFAVGYLINWMLAALLGMCAFKTIVMGPIRNVKGFVMKLLSGSVIPLWFFPDGVRVVLECLPFVNIYQLPLGIYIGRYTFGEMLLRTVLQLFWCAALWLIFHAVQKKAAAAVLIQGG</sequence>